<dbReference type="Gene3D" id="1.10.600.10">
    <property type="entry name" value="Farnesyl Diphosphate Synthase"/>
    <property type="match status" value="1"/>
</dbReference>
<name>F6KLM5_ENTFL</name>
<organism evidence="1">
    <name type="scientific">Enterococcus faecalis</name>
    <name type="common">Streptococcus faecalis</name>
    <dbReference type="NCBI Taxonomy" id="1351"/>
    <lineage>
        <taxon>Bacteria</taxon>
        <taxon>Bacillati</taxon>
        <taxon>Bacillota</taxon>
        <taxon>Bacilli</taxon>
        <taxon>Lactobacillales</taxon>
        <taxon>Enterococcaceae</taxon>
        <taxon>Enterococcus</taxon>
    </lineage>
</organism>
<dbReference type="EMBL" id="HQ426662">
    <property type="protein sequence ID" value="AEF32566.1"/>
    <property type="molecule type" value="Genomic_DNA"/>
</dbReference>
<protein>
    <submittedName>
        <fullName evidence="1">Polyprenyl synthetase</fullName>
    </submittedName>
</protein>
<dbReference type="AlphaFoldDB" id="F6KLM5"/>
<dbReference type="SUPFAM" id="SSF48576">
    <property type="entry name" value="Terpenoid synthases"/>
    <property type="match status" value="1"/>
</dbReference>
<evidence type="ECO:0000313" key="1">
    <source>
        <dbReference type="EMBL" id="AEF32566.1"/>
    </source>
</evidence>
<proteinExistence type="predicted"/>
<accession>F6KLM5</accession>
<reference evidence="1" key="1">
    <citation type="journal article" date="2011" name="PLoS ONE">
        <title>Intra- and Interspecies Genomic Transfer of the Enterococcus faecalis Pathogenicity Island.</title>
        <authorList>
            <person name="Laverde Gomez J.A."/>
            <person name="Hendrickx A.P."/>
            <person name="Willems R.J."/>
            <person name="Top J."/>
            <person name="Sava I."/>
            <person name="Huebner J."/>
            <person name="Witte W."/>
            <person name="Werner G."/>
        </authorList>
    </citation>
    <scope>NUCLEOTIDE SEQUENCE</scope>
    <source>
        <strain evidence="1">OG1RF x UW3114 T-12</strain>
        <plasmid evidence="1">pLG2</plasmid>
    </source>
</reference>
<dbReference type="InterPro" id="IPR008949">
    <property type="entry name" value="Isoprenoid_synthase_dom_sf"/>
</dbReference>
<sequence>MDKGRAITLEEAAEVAALVNDYHGVTEAQAFAKKVTNKAITDIQQLPDGTAKETLLSLTELLLHRSF</sequence>
<gene>
    <name evidence="1" type="ORF">pLG2-0071</name>
</gene>
<geneLocation type="plasmid" evidence="1">
    <name>pLG2</name>
</geneLocation>
<keyword evidence="1" id="KW-0614">Plasmid</keyword>